<reference evidence="8" key="1">
    <citation type="submission" date="2016-10" db="EMBL/GenBank/DDBJ databases">
        <authorList>
            <person name="Varghese N."/>
            <person name="Submissions S."/>
        </authorList>
    </citation>
    <scope>NUCLEOTIDE SEQUENCE [LARGE SCALE GENOMIC DNA]</scope>
    <source>
        <strain evidence="8">SP</strain>
    </source>
</reference>
<dbReference type="SUPFAM" id="SSF53850">
    <property type="entry name" value="Periplasmic binding protein-like II"/>
    <property type="match status" value="1"/>
</dbReference>
<evidence type="ECO:0000256" key="4">
    <source>
        <dbReference type="ARBA" id="ARBA00023139"/>
    </source>
</evidence>
<proteinExistence type="predicted"/>
<dbReference type="EMBL" id="FNPI01000014">
    <property type="protein sequence ID" value="SDZ47881.1"/>
    <property type="molecule type" value="Genomic_DNA"/>
</dbReference>
<organism evidence="7 8">
    <name type="scientific">Evansella caseinilytica</name>
    <dbReference type="NCBI Taxonomy" id="1503961"/>
    <lineage>
        <taxon>Bacteria</taxon>
        <taxon>Bacillati</taxon>
        <taxon>Bacillota</taxon>
        <taxon>Bacilli</taxon>
        <taxon>Bacillales</taxon>
        <taxon>Bacillaceae</taxon>
        <taxon>Evansella</taxon>
    </lineage>
</organism>
<dbReference type="InterPro" id="IPR006059">
    <property type="entry name" value="SBP"/>
</dbReference>
<keyword evidence="4" id="KW-0564">Palmitate</keyword>
<keyword evidence="2 6" id="KW-0732">Signal</keyword>
<dbReference type="AlphaFoldDB" id="A0A1H3TDF7"/>
<evidence type="ECO:0000313" key="7">
    <source>
        <dbReference type="EMBL" id="SDZ47881.1"/>
    </source>
</evidence>
<evidence type="ECO:0000256" key="2">
    <source>
        <dbReference type="ARBA" id="ARBA00022729"/>
    </source>
</evidence>
<dbReference type="OrthoDB" id="9768630at2"/>
<keyword evidence="8" id="KW-1185">Reference proteome</keyword>
<evidence type="ECO:0000256" key="6">
    <source>
        <dbReference type="SAM" id="SignalP"/>
    </source>
</evidence>
<keyword evidence="1" id="KW-1003">Cell membrane</keyword>
<evidence type="ECO:0000256" key="1">
    <source>
        <dbReference type="ARBA" id="ARBA00022475"/>
    </source>
</evidence>
<gene>
    <name evidence="7" type="ORF">SAMN05421736_11412</name>
</gene>
<dbReference type="Pfam" id="PF01547">
    <property type="entry name" value="SBP_bac_1"/>
    <property type="match status" value="1"/>
</dbReference>
<evidence type="ECO:0000256" key="3">
    <source>
        <dbReference type="ARBA" id="ARBA00023136"/>
    </source>
</evidence>
<feature type="signal peptide" evidence="6">
    <location>
        <begin position="1"/>
        <end position="26"/>
    </location>
</feature>
<dbReference type="PANTHER" id="PTHR43649:SF33">
    <property type="entry name" value="POLYGALACTURONAN_RHAMNOGALACTURONAN-BINDING PROTEIN YTCQ"/>
    <property type="match status" value="1"/>
</dbReference>
<sequence>MKKSGIFFMLLGLVLFLLTACNQETASDEEGETSIFGEGIEGATELTFWTFQELHTTFFADAVNRWNEEYPDRPITLRAETYPYDNMHNNLLLALQSGKGAPDIVDIELGRFPNYLQGEPQLEPMNEYVEPVIDTFVESRFNIYAKDGVYYGLPTHVGATVIYYNKEITDAAGVDIDAIDTWDDFVEAGKQVVANTDAAMITLETDDYWSYWPLIKQRGSDFFDENGEVILDNQINIDTLQFMHDLVYVHEIAELTPGGGHHAEEYFGYMNDGGAASVVMPMWYMGRFTDYMEDLKGKIEIRPLPRWEDGGNRSAGAGGTGTVVTNQSEHTELAKEFLAYAKLSEEGNIALWKVLGFDPPRWDVWDSPEIMEDNKFYQYFNDDIFEILLDIREEIDSIHITEKNPLVQQQLTTNVLNNVLRQQSQAAEEALKQAADEIRNQ</sequence>
<feature type="chain" id="PRO_5011719596" evidence="6">
    <location>
        <begin position="27"/>
        <end position="441"/>
    </location>
</feature>
<dbReference type="Gene3D" id="3.40.190.10">
    <property type="entry name" value="Periplasmic binding protein-like II"/>
    <property type="match status" value="1"/>
</dbReference>
<protein>
    <submittedName>
        <fullName evidence="7">Arabinosaccharide transport system substrate-binding protein</fullName>
    </submittedName>
</protein>
<keyword evidence="5" id="KW-0449">Lipoprotein</keyword>
<dbReference type="PANTHER" id="PTHR43649">
    <property type="entry name" value="ARABINOSE-BINDING PROTEIN-RELATED"/>
    <property type="match status" value="1"/>
</dbReference>
<dbReference type="CDD" id="cd13585">
    <property type="entry name" value="PBP2_TMBP_like"/>
    <property type="match status" value="1"/>
</dbReference>
<name>A0A1H3TDF7_9BACI</name>
<dbReference type="Proteomes" id="UP000198935">
    <property type="component" value="Unassembled WGS sequence"/>
</dbReference>
<accession>A0A1H3TDF7</accession>
<dbReference type="InterPro" id="IPR050490">
    <property type="entry name" value="Bact_solute-bd_prot1"/>
</dbReference>
<dbReference type="PROSITE" id="PS51257">
    <property type="entry name" value="PROKAR_LIPOPROTEIN"/>
    <property type="match status" value="1"/>
</dbReference>
<evidence type="ECO:0000313" key="8">
    <source>
        <dbReference type="Proteomes" id="UP000198935"/>
    </source>
</evidence>
<evidence type="ECO:0000256" key="5">
    <source>
        <dbReference type="ARBA" id="ARBA00023288"/>
    </source>
</evidence>
<dbReference type="STRING" id="1503961.SAMN05421736_11412"/>
<keyword evidence="3" id="KW-0472">Membrane</keyword>